<evidence type="ECO:0000256" key="6">
    <source>
        <dbReference type="HAMAP-Rule" id="MF_00801"/>
    </source>
</evidence>
<keyword evidence="5 6" id="KW-0378">Hydrolase</keyword>
<evidence type="ECO:0000256" key="5">
    <source>
        <dbReference type="ARBA" id="ARBA00022801"/>
    </source>
</evidence>
<sequence>MDWIFEEWNGNTAHARALQQRLATQVRIQDELPPLRLIAGLDVGFEDQGRITRAAAVLMDAATHQPLAESLVRMPTIMPYIPGLLSFRELPALLQALSALPQIPDLLMVDGQGIAHPRRLGVAAHLGVVTDLPCIGVAKSRLVGIYDPLGDEPGDQVPLLDSSGERLGTVLRTKRRCNPLFISPGHKLSVDTATALVQGQVTRYRLPEPTRLADRLASQRNGCQSVLQHAI</sequence>
<dbReference type="HAMAP" id="MF_00801">
    <property type="entry name" value="Endonuclease_5"/>
    <property type="match status" value="1"/>
</dbReference>
<organism evidence="7 8">
    <name type="scientific">Azomonas agilis</name>
    <dbReference type="NCBI Taxonomy" id="116849"/>
    <lineage>
        <taxon>Bacteria</taxon>
        <taxon>Pseudomonadati</taxon>
        <taxon>Pseudomonadota</taxon>
        <taxon>Gammaproteobacteria</taxon>
        <taxon>Pseudomonadales</taxon>
        <taxon>Pseudomonadaceae</taxon>
        <taxon>Azomonas</taxon>
    </lineage>
</organism>
<keyword evidence="6" id="KW-0460">Magnesium</keyword>
<dbReference type="AlphaFoldDB" id="A0A562HZZ1"/>
<dbReference type="CDD" id="cd06559">
    <property type="entry name" value="Endonuclease_V"/>
    <property type="match status" value="1"/>
</dbReference>
<dbReference type="InterPro" id="IPR007581">
    <property type="entry name" value="Endonuclease-V"/>
</dbReference>
<keyword evidence="8" id="KW-1185">Reference proteome</keyword>
<proteinExistence type="inferred from homology"/>
<dbReference type="GO" id="GO:0016891">
    <property type="term" value="F:RNA endonuclease activity producing 5'-phosphomonoesters, hydrolytic mechanism"/>
    <property type="evidence" value="ECO:0007669"/>
    <property type="project" value="TreeGrafter"/>
</dbReference>
<dbReference type="Gene3D" id="3.30.2170.10">
    <property type="entry name" value="archaeoglobus fulgidus dsm 4304 superfamily"/>
    <property type="match status" value="1"/>
</dbReference>
<evidence type="ECO:0000256" key="3">
    <source>
        <dbReference type="ARBA" id="ARBA00022722"/>
    </source>
</evidence>
<dbReference type="GO" id="GO:0043737">
    <property type="term" value="F:deoxyribonuclease V activity"/>
    <property type="evidence" value="ECO:0007669"/>
    <property type="project" value="UniProtKB-UniRule"/>
</dbReference>
<keyword evidence="3 6" id="KW-0540">Nuclease</keyword>
<keyword evidence="6" id="KW-0234">DNA repair</keyword>
<accession>A0A562HZZ1</accession>
<name>A0A562HZZ1_9GAMM</name>
<evidence type="ECO:0000256" key="4">
    <source>
        <dbReference type="ARBA" id="ARBA00022759"/>
    </source>
</evidence>
<keyword evidence="2 6" id="KW-0963">Cytoplasm</keyword>
<comment type="similarity">
    <text evidence="6">Belongs to the endonuclease V family.</text>
</comment>
<evidence type="ECO:0000313" key="7">
    <source>
        <dbReference type="EMBL" id="TWH64357.1"/>
    </source>
</evidence>
<feature type="binding site" evidence="6">
    <location>
        <position position="42"/>
    </location>
    <ligand>
        <name>Mg(2+)</name>
        <dbReference type="ChEBI" id="CHEBI:18420"/>
    </ligand>
</feature>
<comment type="subcellular location">
    <subcellularLocation>
        <location evidence="1 6">Cytoplasm</location>
    </subcellularLocation>
</comment>
<dbReference type="GO" id="GO:0006281">
    <property type="term" value="P:DNA repair"/>
    <property type="evidence" value="ECO:0007669"/>
    <property type="project" value="UniProtKB-UniRule"/>
</dbReference>
<feature type="binding site" evidence="6">
    <location>
        <position position="110"/>
    </location>
    <ligand>
        <name>Mg(2+)</name>
        <dbReference type="ChEBI" id="CHEBI:18420"/>
    </ligand>
</feature>
<evidence type="ECO:0000256" key="1">
    <source>
        <dbReference type="ARBA" id="ARBA00004496"/>
    </source>
</evidence>
<feature type="site" description="Interaction with target DNA" evidence="6">
    <location>
        <position position="80"/>
    </location>
</feature>
<comment type="catalytic activity">
    <reaction evidence="6">
        <text>Endonucleolytic cleavage at apurinic or apyrimidinic sites to products with a 5'-phosphate.</text>
        <dbReference type="EC" id="3.1.21.7"/>
    </reaction>
</comment>
<comment type="caution">
    <text evidence="7">The sequence shown here is derived from an EMBL/GenBank/DDBJ whole genome shotgun (WGS) entry which is preliminary data.</text>
</comment>
<dbReference type="Proteomes" id="UP000319627">
    <property type="component" value="Unassembled WGS sequence"/>
</dbReference>
<dbReference type="GO" id="GO:0003727">
    <property type="term" value="F:single-stranded RNA binding"/>
    <property type="evidence" value="ECO:0007669"/>
    <property type="project" value="TreeGrafter"/>
</dbReference>
<dbReference type="OrthoDB" id="9790916at2"/>
<reference evidence="7 8" key="1">
    <citation type="submission" date="2019-07" db="EMBL/GenBank/DDBJ databases">
        <title>Genomic Encyclopedia of Type Strains, Phase I: the one thousand microbial genomes (KMG-I) project.</title>
        <authorList>
            <person name="Kyrpides N."/>
        </authorList>
    </citation>
    <scope>NUCLEOTIDE SEQUENCE [LARGE SCALE GENOMIC DNA]</scope>
    <source>
        <strain evidence="7 8">DSM 375</strain>
    </source>
</reference>
<dbReference type="Pfam" id="PF04493">
    <property type="entry name" value="Endonuclease_5"/>
    <property type="match status" value="1"/>
</dbReference>
<gene>
    <name evidence="6" type="primary">nfi</name>
    <name evidence="7" type="ORF">LX59_02560</name>
</gene>
<dbReference type="GO" id="GO:0000287">
    <property type="term" value="F:magnesium ion binding"/>
    <property type="evidence" value="ECO:0007669"/>
    <property type="project" value="UniProtKB-UniRule"/>
</dbReference>
<keyword evidence="6" id="KW-0227">DNA damage</keyword>
<dbReference type="PANTHER" id="PTHR28511">
    <property type="entry name" value="ENDONUCLEASE V"/>
    <property type="match status" value="1"/>
</dbReference>
<dbReference type="GO" id="GO:0005737">
    <property type="term" value="C:cytoplasm"/>
    <property type="evidence" value="ECO:0007669"/>
    <property type="project" value="UniProtKB-SubCell"/>
</dbReference>
<protein>
    <recommendedName>
        <fullName evidence="6">Endonuclease V</fullName>
        <ecNumber evidence="6">3.1.21.7</ecNumber>
    </recommendedName>
    <alternativeName>
        <fullName evidence="6">Deoxyinosine 3'endonuclease</fullName>
    </alternativeName>
    <alternativeName>
        <fullName evidence="6">Deoxyribonuclease V</fullName>
        <shortName evidence="6">DNase V</shortName>
    </alternativeName>
</protein>
<keyword evidence="4 6" id="KW-0255">Endonuclease</keyword>
<comment type="function">
    <text evidence="6">DNA repair enzyme involved in the repair of deaminated bases. Selectively cleaves double-stranded DNA at the second phosphodiester bond 3' to a deoxyinosine leaving behind the intact lesion on the nicked DNA.</text>
</comment>
<keyword evidence="6" id="KW-0479">Metal-binding</keyword>
<dbReference type="PANTHER" id="PTHR28511:SF1">
    <property type="entry name" value="ENDONUCLEASE V"/>
    <property type="match status" value="1"/>
</dbReference>
<evidence type="ECO:0000313" key="8">
    <source>
        <dbReference type="Proteomes" id="UP000319627"/>
    </source>
</evidence>
<comment type="cofactor">
    <cofactor evidence="6">
        <name>Mg(2+)</name>
        <dbReference type="ChEBI" id="CHEBI:18420"/>
    </cofactor>
</comment>
<dbReference type="EMBL" id="VLKG01000010">
    <property type="protein sequence ID" value="TWH64357.1"/>
    <property type="molecule type" value="Genomic_DNA"/>
</dbReference>
<dbReference type="EC" id="3.1.21.7" evidence="6"/>
<dbReference type="NCBIfam" id="NF008629">
    <property type="entry name" value="PRK11617.1"/>
    <property type="match status" value="1"/>
</dbReference>
<dbReference type="RefSeq" id="WP_144572381.1">
    <property type="nucleotide sequence ID" value="NZ_VLKG01000010.1"/>
</dbReference>
<evidence type="ECO:0000256" key="2">
    <source>
        <dbReference type="ARBA" id="ARBA00022490"/>
    </source>
</evidence>